<dbReference type="OrthoDB" id="9799092at2"/>
<dbReference type="EMBL" id="AOFT01000011">
    <property type="protein sequence ID" value="EMR05758.1"/>
    <property type="molecule type" value="Genomic_DNA"/>
</dbReference>
<dbReference type="eggNOG" id="COG2320">
    <property type="taxonomic scope" value="Bacteria"/>
</dbReference>
<dbReference type="RefSeq" id="WP_008300012.1">
    <property type="nucleotide sequence ID" value="NZ_AOFT01000011.1"/>
</dbReference>
<dbReference type="GO" id="GO:0016301">
    <property type="term" value="F:kinase activity"/>
    <property type="evidence" value="ECO:0007669"/>
    <property type="project" value="UniProtKB-KW"/>
</dbReference>
<keyword evidence="1" id="KW-0808">Transferase</keyword>
<dbReference type="Gene3D" id="3.30.460.10">
    <property type="entry name" value="Beta Polymerase, domain 2"/>
    <property type="match status" value="1"/>
</dbReference>
<dbReference type="InterPro" id="IPR007344">
    <property type="entry name" value="GrpB/CoaE"/>
</dbReference>
<dbReference type="STRING" id="1235279.C772_02246"/>
<comment type="caution">
    <text evidence="1">The sequence shown here is derived from an EMBL/GenBank/DDBJ whole genome shotgun (WGS) entry which is preliminary data.</text>
</comment>
<dbReference type="Pfam" id="PF04229">
    <property type="entry name" value="GrpB"/>
    <property type="match status" value="1"/>
</dbReference>
<protein>
    <submittedName>
        <fullName evidence="1">Dephospho-CoA kinase/protein folding accessory domain-containing protein</fullName>
    </submittedName>
</protein>
<gene>
    <name evidence="1" type="ORF">C772_02246</name>
</gene>
<name>M7NB40_9BACL</name>
<sequence>MRALEIVAYHRERDIGEVDAFNPQMELAGFVARGEHGIPGRRYFVRTEGSVHTHHVHMFATGSDQVKRHLAFRDYLREHPDEAERYRSLKMRIAEEGVRDVKHYQERKGPLIRELQEKAESWVQEREV</sequence>
<keyword evidence="2" id="KW-1185">Reference proteome</keyword>
<organism evidence="1 2">
    <name type="scientific">Bhargavaea cecembensis DSE10</name>
    <dbReference type="NCBI Taxonomy" id="1235279"/>
    <lineage>
        <taxon>Bacteria</taxon>
        <taxon>Bacillati</taxon>
        <taxon>Bacillota</taxon>
        <taxon>Bacilli</taxon>
        <taxon>Bacillales</taxon>
        <taxon>Caryophanaceae</taxon>
        <taxon>Bhargavaea</taxon>
    </lineage>
</organism>
<accession>M7NB40</accession>
<dbReference type="PANTHER" id="PTHR34822:SF1">
    <property type="entry name" value="GRPB FAMILY PROTEIN"/>
    <property type="match status" value="1"/>
</dbReference>
<proteinExistence type="predicted"/>
<dbReference type="SUPFAM" id="SSF81301">
    <property type="entry name" value="Nucleotidyltransferase"/>
    <property type="match status" value="1"/>
</dbReference>
<dbReference type="AlphaFoldDB" id="M7NB40"/>
<dbReference type="Proteomes" id="UP000011919">
    <property type="component" value="Unassembled WGS sequence"/>
</dbReference>
<evidence type="ECO:0000313" key="1">
    <source>
        <dbReference type="EMBL" id="EMR05758.1"/>
    </source>
</evidence>
<dbReference type="PANTHER" id="PTHR34822">
    <property type="entry name" value="GRPB DOMAIN PROTEIN (AFU_ORTHOLOGUE AFUA_1G01530)"/>
    <property type="match status" value="1"/>
</dbReference>
<dbReference type="InterPro" id="IPR043519">
    <property type="entry name" value="NT_sf"/>
</dbReference>
<reference evidence="1 2" key="1">
    <citation type="journal article" date="2013" name="Genome Announc.">
        <title>Draft Genome Sequence of Bhargavaea cecembensis Strain DSE10T, Isolated from a Deep-Sea Sediment Sample Collected at a Depth of 5,904 m from the Chagos-Laccadive Ridge System in the Indian Ocean.</title>
        <authorList>
            <person name="Shivaji S."/>
            <person name="Ara S."/>
            <person name="Begum Z."/>
            <person name="Ruth M."/>
            <person name="Singh A."/>
            <person name="Kumar Pinnaka A."/>
        </authorList>
    </citation>
    <scope>NUCLEOTIDE SEQUENCE [LARGE SCALE GENOMIC DNA]</scope>
    <source>
        <strain evidence="1 2">DSE10</strain>
    </source>
</reference>
<keyword evidence="1" id="KW-0418">Kinase</keyword>
<evidence type="ECO:0000313" key="2">
    <source>
        <dbReference type="Proteomes" id="UP000011919"/>
    </source>
</evidence>